<dbReference type="PROSITE" id="PS50110">
    <property type="entry name" value="RESPONSE_REGULATORY"/>
    <property type="match status" value="1"/>
</dbReference>
<dbReference type="InterPro" id="IPR005467">
    <property type="entry name" value="His_kinase_dom"/>
</dbReference>
<dbReference type="Pfam" id="PF00497">
    <property type="entry name" value="SBP_bac_3"/>
    <property type="match status" value="1"/>
</dbReference>
<dbReference type="Pfam" id="PF00512">
    <property type="entry name" value="HisKA"/>
    <property type="match status" value="1"/>
</dbReference>
<evidence type="ECO:0000313" key="13">
    <source>
        <dbReference type="EMBL" id="KAA6122867.1"/>
    </source>
</evidence>
<feature type="chain" id="PRO_5044209649" description="histidine kinase" evidence="10">
    <location>
        <begin position="27"/>
        <end position="1043"/>
    </location>
</feature>
<dbReference type="InterPro" id="IPR036890">
    <property type="entry name" value="HATPase_C_sf"/>
</dbReference>
<evidence type="ECO:0000259" key="12">
    <source>
        <dbReference type="PROSITE" id="PS50110"/>
    </source>
</evidence>
<evidence type="ECO:0000259" key="11">
    <source>
        <dbReference type="PROSITE" id="PS50109"/>
    </source>
</evidence>
<dbReference type="InterPro" id="IPR049870">
    <property type="entry name" value="BvgS-like_periplasmic1"/>
</dbReference>
<dbReference type="SUPFAM" id="SSF47384">
    <property type="entry name" value="Homodimeric domain of signal transducing histidine kinase"/>
    <property type="match status" value="1"/>
</dbReference>
<keyword evidence="5 10" id="KW-0732">Signal</keyword>
<evidence type="ECO:0000256" key="5">
    <source>
        <dbReference type="ARBA" id="ARBA00022729"/>
    </source>
</evidence>
<reference evidence="13 14" key="1">
    <citation type="submission" date="2019-09" db="EMBL/GenBank/DDBJ databases">
        <title>Genomic diversity of phyloplane-associated Pantoea species in Pakistan cotton crop.</title>
        <authorList>
            <person name="Tufail M.R."/>
            <person name="Cook D.R."/>
        </authorList>
    </citation>
    <scope>NUCLEOTIDE SEQUENCE [LARGE SCALE GENOMIC DNA]</scope>
    <source>
        <strain evidence="13 14">B_8</strain>
    </source>
</reference>
<dbReference type="SUPFAM" id="SSF52172">
    <property type="entry name" value="CheY-like"/>
    <property type="match status" value="1"/>
</dbReference>
<dbReference type="InterPro" id="IPR001638">
    <property type="entry name" value="Solute-binding_3/MltF_N"/>
</dbReference>
<comment type="caution">
    <text evidence="13">The sequence shown here is derived from an EMBL/GenBank/DDBJ whole genome shotgun (WGS) entry which is preliminary data.</text>
</comment>
<dbReference type="CDD" id="cd00082">
    <property type="entry name" value="HisKA"/>
    <property type="match status" value="1"/>
</dbReference>
<dbReference type="InterPro" id="IPR004358">
    <property type="entry name" value="Sig_transdc_His_kin-like_C"/>
</dbReference>
<dbReference type="InterPro" id="IPR036097">
    <property type="entry name" value="HisK_dim/P_sf"/>
</dbReference>
<dbReference type="PANTHER" id="PTHR43047:SF72">
    <property type="entry name" value="OSMOSENSING HISTIDINE PROTEIN KINASE SLN1"/>
    <property type="match status" value="1"/>
</dbReference>
<evidence type="ECO:0000256" key="4">
    <source>
        <dbReference type="ARBA" id="ARBA00022679"/>
    </source>
</evidence>
<evidence type="ECO:0000256" key="1">
    <source>
        <dbReference type="ARBA" id="ARBA00000085"/>
    </source>
</evidence>
<evidence type="ECO:0000256" key="2">
    <source>
        <dbReference type="ARBA" id="ARBA00012438"/>
    </source>
</evidence>
<keyword evidence="4" id="KW-0808">Transferase</keyword>
<dbReference type="Gene3D" id="3.40.50.2300">
    <property type="match status" value="1"/>
</dbReference>
<accession>A0AB34CIE2</accession>
<feature type="domain" description="Response regulatory" evidence="12">
    <location>
        <begin position="817"/>
        <end position="931"/>
    </location>
</feature>
<dbReference type="AlphaFoldDB" id="A0AB34CIE2"/>
<dbReference type="Gene3D" id="1.10.287.130">
    <property type="match status" value="1"/>
</dbReference>
<dbReference type="SUPFAM" id="SSF53850">
    <property type="entry name" value="Periplasmic binding protein-like II"/>
    <property type="match status" value="2"/>
</dbReference>
<keyword evidence="9" id="KW-1133">Transmembrane helix</keyword>
<dbReference type="InterPro" id="IPR011006">
    <property type="entry name" value="CheY-like_superfamily"/>
</dbReference>
<sequence>MACCGCCFAMRWIAFLLLLFCTQSPAAESLQLLAHTQFSLKHPELTQQEWQWIYGKKSLRLAAWKPVNPPYSLIPGRQDYSGIAADYLGIIAATLRLPVTVILYENREEALRALRLGTADVIAFAQHDALFSHLTLSQPWSTSLPVLVSRQGSDASPGTALRIGVDRDDSHAEDEKKRFPSALFIPFDYTRQALEAVTFGNLDLYLGDLITTQYLINQENLKELDVEIRHGVPAPAFSFAAIPDQRNWIVIINKLLSRIPQSTQAEIQQRWRGGSSARDKQELKPHLSQLEEKWLSENPQVTVSVLNDNFPLSYIDQQGQFQGILADVLSAIQKRVGLQFVIRREKKLTDAFAALRQGESEVLAGASLYSAQQQGLLASRAIFYSSRALVISRNAPADILPQRLAYLYGEQPEQKLHEYYPDSHLLAVNRWQEGLDKIVRGEADGMLMPLIVAEPLVNGRYAKQLRLTQGLWHEPLRVVLASAGKQYTLASILDKTLMSLPPEEMNAIISTKQSELPATISARHLPTSLPLGWLPVMVIPWLIALIWLIWRYLRQRKALQQAQHRVQQQNAFLATLSHEIRNPLSAINGMLELLCQPRSATHPDDDALRVAYEATDALLSLTSEILDFTRLEANRLILRPEPVSLRALLESVAAVYESIARQKNLRLLLAIDAALSRKVLADPLRLRQIVTNLLGNAIKFTSAGDILLEALCDEKPDALLFITLRVQDSGAGIDPATAQCLFQPFSQGESESVAQGSGMGLYISRSLARMMGGDIVLHSKPGKGSTFSVTLQLRQLEESDFSQPDVTPSSPSRRSLCVLVVDDQPANRFLLRQQLRWLGHEAIECTDLAQIADDITRYSPELVITDCLMPQQSGFTLTRNLKQRWPHLTIWGISADRDKQTLEAAAEAGMTICLPKPLTLGELQKQLDQLMQPVATLWSPAALPDALLSSTHYLPFLQMQITALDEALTDLACWQQDGQPPLSATLHRLQGGVALLGATQLTSLCQQPDPAPEMLQELISLTRLLRQELAEETTKITDGLTVK</sequence>
<dbReference type="PRINTS" id="PR00344">
    <property type="entry name" value="BCTRLSENSOR"/>
</dbReference>
<dbReference type="SUPFAM" id="SSF55874">
    <property type="entry name" value="ATPase domain of HSP90 chaperone/DNA topoisomerase II/histidine kinase"/>
    <property type="match status" value="1"/>
</dbReference>
<comment type="catalytic activity">
    <reaction evidence="1">
        <text>ATP + protein L-histidine = ADP + protein N-phospho-L-histidine.</text>
        <dbReference type="EC" id="2.7.13.3"/>
    </reaction>
</comment>
<evidence type="ECO:0000256" key="10">
    <source>
        <dbReference type="SAM" id="SignalP"/>
    </source>
</evidence>
<dbReference type="Proteomes" id="UP000324255">
    <property type="component" value="Unassembled WGS sequence"/>
</dbReference>
<dbReference type="SMART" id="SM00387">
    <property type="entry name" value="HATPase_c"/>
    <property type="match status" value="1"/>
</dbReference>
<dbReference type="Pfam" id="PF02518">
    <property type="entry name" value="HATPase_c"/>
    <property type="match status" value="1"/>
</dbReference>
<dbReference type="SUPFAM" id="SSF47226">
    <property type="entry name" value="Histidine-containing phosphotransfer domain, HPT domain"/>
    <property type="match status" value="1"/>
</dbReference>
<dbReference type="PROSITE" id="PS50109">
    <property type="entry name" value="HIS_KIN"/>
    <property type="match status" value="1"/>
</dbReference>
<evidence type="ECO:0000256" key="6">
    <source>
        <dbReference type="ARBA" id="ARBA00022777"/>
    </source>
</evidence>
<evidence type="ECO:0000256" key="7">
    <source>
        <dbReference type="ARBA" id="ARBA00023012"/>
    </source>
</evidence>
<dbReference type="FunFam" id="3.30.565.10:FF:000010">
    <property type="entry name" value="Sensor histidine kinase RcsC"/>
    <property type="match status" value="1"/>
</dbReference>
<keyword evidence="9" id="KW-0472">Membrane</keyword>
<feature type="domain" description="Histidine kinase" evidence="11">
    <location>
        <begin position="575"/>
        <end position="795"/>
    </location>
</feature>
<keyword evidence="3 8" id="KW-0597">Phosphoprotein</keyword>
<dbReference type="InterPro" id="IPR001789">
    <property type="entry name" value="Sig_transdc_resp-reg_receiver"/>
</dbReference>
<dbReference type="InterPro" id="IPR036641">
    <property type="entry name" value="HPT_dom_sf"/>
</dbReference>
<feature type="transmembrane region" description="Helical" evidence="9">
    <location>
        <begin position="531"/>
        <end position="550"/>
    </location>
</feature>
<proteinExistence type="predicted"/>
<evidence type="ECO:0000256" key="8">
    <source>
        <dbReference type="PROSITE-ProRule" id="PRU00169"/>
    </source>
</evidence>
<dbReference type="SMART" id="SM00448">
    <property type="entry name" value="REC"/>
    <property type="match status" value="1"/>
</dbReference>
<dbReference type="SMART" id="SM00388">
    <property type="entry name" value="HisKA"/>
    <property type="match status" value="1"/>
</dbReference>
<keyword evidence="9" id="KW-0812">Transmembrane</keyword>
<dbReference type="InterPro" id="IPR003594">
    <property type="entry name" value="HATPase_dom"/>
</dbReference>
<keyword evidence="7" id="KW-0902">Two-component regulatory system</keyword>
<protein>
    <recommendedName>
        <fullName evidence="2">histidine kinase</fullName>
        <ecNumber evidence="2">2.7.13.3</ecNumber>
    </recommendedName>
</protein>
<dbReference type="Gene3D" id="3.40.190.10">
    <property type="entry name" value="Periplasmic binding protein-like II"/>
    <property type="match status" value="4"/>
</dbReference>
<dbReference type="CDD" id="cd16922">
    <property type="entry name" value="HATPase_EvgS-ArcB-TorS-like"/>
    <property type="match status" value="1"/>
</dbReference>
<dbReference type="Gene3D" id="3.30.565.10">
    <property type="entry name" value="Histidine kinase-like ATPase, C-terminal domain"/>
    <property type="match status" value="1"/>
</dbReference>
<dbReference type="GO" id="GO:0000155">
    <property type="term" value="F:phosphorelay sensor kinase activity"/>
    <property type="evidence" value="ECO:0007669"/>
    <property type="project" value="InterPro"/>
</dbReference>
<feature type="signal peptide" evidence="10">
    <location>
        <begin position="1"/>
        <end position="26"/>
    </location>
</feature>
<dbReference type="Pfam" id="PF00072">
    <property type="entry name" value="Response_reg"/>
    <property type="match status" value="1"/>
</dbReference>
<dbReference type="CDD" id="cd17546">
    <property type="entry name" value="REC_hyHK_CKI1_RcsC-like"/>
    <property type="match status" value="1"/>
</dbReference>
<dbReference type="InterPro" id="IPR003661">
    <property type="entry name" value="HisK_dim/P_dom"/>
</dbReference>
<evidence type="ECO:0000256" key="3">
    <source>
        <dbReference type="ARBA" id="ARBA00022553"/>
    </source>
</evidence>
<evidence type="ECO:0000313" key="14">
    <source>
        <dbReference type="Proteomes" id="UP000324255"/>
    </source>
</evidence>
<keyword evidence="6" id="KW-0418">Kinase</keyword>
<dbReference type="PANTHER" id="PTHR43047">
    <property type="entry name" value="TWO-COMPONENT HISTIDINE PROTEIN KINASE"/>
    <property type="match status" value="1"/>
</dbReference>
<dbReference type="GO" id="GO:0009927">
    <property type="term" value="F:histidine phosphotransfer kinase activity"/>
    <property type="evidence" value="ECO:0007669"/>
    <property type="project" value="TreeGrafter"/>
</dbReference>
<dbReference type="EMBL" id="VWVM01000011">
    <property type="protein sequence ID" value="KAA6122867.1"/>
    <property type="molecule type" value="Genomic_DNA"/>
</dbReference>
<gene>
    <name evidence="13" type="ORF">F3I20_15040</name>
</gene>
<keyword evidence="14" id="KW-1185">Reference proteome</keyword>
<organism evidence="13 14">
    <name type="scientific">Candidatus Pantoea gossypiicola</name>
    <dbReference type="NCBI Taxonomy" id="2608008"/>
    <lineage>
        <taxon>Bacteria</taxon>
        <taxon>Pseudomonadati</taxon>
        <taxon>Pseudomonadota</taxon>
        <taxon>Gammaproteobacteria</taxon>
        <taxon>Enterobacterales</taxon>
        <taxon>Erwiniaceae</taxon>
        <taxon>Pantoea</taxon>
    </lineage>
</organism>
<name>A0AB34CIE2_9GAMM</name>
<dbReference type="SMART" id="SM00062">
    <property type="entry name" value="PBPb"/>
    <property type="match status" value="2"/>
</dbReference>
<feature type="modified residue" description="4-aspartylphosphate" evidence="8">
    <location>
        <position position="866"/>
    </location>
</feature>
<dbReference type="GO" id="GO:0005886">
    <property type="term" value="C:plasma membrane"/>
    <property type="evidence" value="ECO:0007669"/>
    <property type="project" value="TreeGrafter"/>
</dbReference>
<dbReference type="EC" id="2.7.13.3" evidence="2"/>
<evidence type="ECO:0000256" key="9">
    <source>
        <dbReference type="SAM" id="Phobius"/>
    </source>
</evidence>
<dbReference type="CDD" id="cd13705">
    <property type="entry name" value="PBP2_BvgS_D1"/>
    <property type="match status" value="1"/>
</dbReference>